<dbReference type="PANTHER" id="PTHR42923:SF47">
    <property type="entry name" value="BLR3003 PROTEIN"/>
    <property type="match status" value="1"/>
</dbReference>
<dbReference type="RefSeq" id="WP_420242464.1">
    <property type="nucleotide sequence ID" value="NZ_BOPV01000001.1"/>
</dbReference>
<evidence type="ECO:0000313" key="3">
    <source>
        <dbReference type="Proteomes" id="UP000681075"/>
    </source>
</evidence>
<dbReference type="PANTHER" id="PTHR42923">
    <property type="entry name" value="PROTOPORPHYRINOGEN OXIDASE"/>
    <property type="match status" value="1"/>
</dbReference>
<keyword evidence="3" id="KW-1185">Reference proteome</keyword>
<organism evidence="2 3">
    <name type="scientific">Roseiterribacter gracilis</name>
    <dbReference type="NCBI Taxonomy" id="2812848"/>
    <lineage>
        <taxon>Bacteria</taxon>
        <taxon>Pseudomonadati</taxon>
        <taxon>Pseudomonadota</taxon>
        <taxon>Alphaproteobacteria</taxon>
        <taxon>Rhodospirillales</taxon>
        <taxon>Roseiterribacteraceae</taxon>
        <taxon>Roseiterribacter</taxon>
    </lineage>
</organism>
<dbReference type="AlphaFoldDB" id="A0A8S8X762"/>
<dbReference type="EMBL" id="BOPV01000001">
    <property type="protein sequence ID" value="GIL39358.1"/>
    <property type="molecule type" value="Genomic_DNA"/>
</dbReference>
<sequence>MAVYVIGAGLAGLSAATTLVERGVQVEISEAAPQAGGRCRSFHDAQIDRVIDNGNHLILSGNDGIQAYLGRFGARDRVLSLGDQFPFVDRANDARFVVQPNEGRLPWWLFVAKRRVPGTKAINYLADMARLVSATHEATIADVLPPTALRRALWEPVAVSVLNTGIDRASAHAFAAMLRLTLMKGGAYSRPMVARDTLAEALVEPATAYLASRGSAVATGRRLRALTVEQGRVTSLAYADATVALGEHDSVVLAVPPAIAASLLPGLAVPDEDEPILNAHFAVPHRDGHAIAGVLGGRAHWVFRRPGLVSTTTSADAPRDGEDPASALWNDARAAFPDLPFDMPPVRVVTEKRATIAQTPAMEAKRPAPSAAGLKNLALAGDWTATGLPATIEGAIVSGSRAAKLVL</sequence>
<dbReference type="InterPro" id="IPR050464">
    <property type="entry name" value="Zeta_carotene_desat/Oxidored"/>
</dbReference>
<evidence type="ECO:0000259" key="1">
    <source>
        <dbReference type="Pfam" id="PF01593"/>
    </source>
</evidence>
<dbReference type="InterPro" id="IPR036188">
    <property type="entry name" value="FAD/NAD-bd_sf"/>
</dbReference>
<dbReference type="InterPro" id="IPR002937">
    <property type="entry name" value="Amino_oxidase"/>
</dbReference>
<name>A0A8S8X762_9PROT</name>
<dbReference type="NCBIfam" id="TIGR03467">
    <property type="entry name" value="HpnE"/>
    <property type="match status" value="1"/>
</dbReference>
<evidence type="ECO:0000313" key="2">
    <source>
        <dbReference type="EMBL" id="GIL39358.1"/>
    </source>
</evidence>
<proteinExistence type="predicted"/>
<dbReference type="SUPFAM" id="SSF51905">
    <property type="entry name" value="FAD/NAD(P)-binding domain"/>
    <property type="match status" value="1"/>
</dbReference>
<dbReference type="Gene3D" id="3.50.50.60">
    <property type="entry name" value="FAD/NAD(P)-binding domain"/>
    <property type="match status" value="1"/>
</dbReference>
<reference evidence="2" key="1">
    <citation type="submission" date="2021-02" db="EMBL/GenBank/DDBJ databases">
        <title>Genome sequence of Rhodospirillales sp. strain TMPK1 isolated from soil.</title>
        <authorList>
            <person name="Nakai R."/>
            <person name="Kusada H."/>
            <person name="Tamaki H."/>
        </authorList>
    </citation>
    <scope>NUCLEOTIDE SEQUENCE</scope>
    <source>
        <strain evidence="2">TMPK1</strain>
    </source>
</reference>
<comment type="caution">
    <text evidence="2">The sequence shown here is derived from an EMBL/GenBank/DDBJ whole genome shotgun (WGS) entry which is preliminary data.</text>
</comment>
<dbReference type="Proteomes" id="UP000681075">
    <property type="component" value="Unassembled WGS sequence"/>
</dbReference>
<accession>A0A8S8X762</accession>
<protein>
    <submittedName>
        <fullName evidence="2">Amine oxidase</fullName>
    </submittedName>
</protein>
<dbReference type="GO" id="GO:0016491">
    <property type="term" value="F:oxidoreductase activity"/>
    <property type="evidence" value="ECO:0007669"/>
    <property type="project" value="InterPro"/>
</dbReference>
<dbReference type="InterPro" id="IPR017830">
    <property type="entry name" value="SQase_HpnE"/>
</dbReference>
<gene>
    <name evidence="2" type="ORF">TMPK1_15950</name>
</gene>
<dbReference type="Pfam" id="PF01593">
    <property type="entry name" value="Amino_oxidase"/>
    <property type="match status" value="1"/>
</dbReference>
<feature type="domain" description="Amine oxidase" evidence="1">
    <location>
        <begin position="10"/>
        <end position="407"/>
    </location>
</feature>